<feature type="transmembrane region" description="Helical" evidence="1">
    <location>
        <begin position="53"/>
        <end position="72"/>
    </location>
</feature>
<dbReference type="GeneID" id="39575768"/>
<protein>
    <submittedName>
        <fullName evidence="2">Uncharacterized protein</fullName>
    </submittedName>
</protein>
<keyword evidence="1" id="KW-0472">Membrane</keyword>
<keyword evidence="1" id="KW-1133">Transmembrane helix</keyword>
<evidence type="ECO:0000313" key="3">
    <source>
        <dbReference type="Proteomes" id="UP000272025"/>
    </source>
</evidence>
<organism evidence="2 3">
    <name type="scientific">Sodiomyces alkalinus (strain CBS 110278 / VKM F-3762 / F11)</name>
    <name type="common">Alkaliphilic filamentous fungus</name>
    <dbReference type="NCBI Taxonomy" id="1314773"/>
    <lineage>
        <taxon>Eukaryota</taxon>
        <taxon>Fungi</taxon>
        <taxon>Dikarya</taxon>
        <taxon>Ascomycota</taxon>
        <taxon>Pezizomycotina</taxon>
        <taxon>Sordariomycetes</taxon>
        <taxon>Hypocreomycetidae</taxon>
        <taxon>Glomerellales</taxon>
        <taxon>Plectosphaerellaceae</taxon>
        <taxon>Sodiomyces</taxon>
    </lineage>
</organism>
<proteinExistence type="predicted"/>
<gene>
    <name evidence="2" type="ORF">SODALDRAFT_212716</name>
</gene>
<dbReference type="EMBL" id="ML119058">
    <property type="protein sequence ID" value="ROT37005.1"/>
    <property type="molecule type" value="Genomic_DNA"/>
</dbReference>
<accession>A0A3N2PR91</accession>
<evidence type="ECO:0000256" key="1">
    <source>
        <dbReference type="SAM" id="Phobius"/>
    </source>
</evidence>
<reference evidence="2 3" key="1">
    <citation type="journal article" date="2018" name="Mol. Ecol.">
        <title>The obligate alkalophilic soda-lake fungus Sodiomyces alkalinus has shifted to a protein diet.</title>
        <authorList>
            <person name="Grum-Grzhimaylo A.A."/>
            <person name="Falkoski D.L."/>
            <person name="van den Heuvel J."/>
            <person name="Valero-Jimenez C.A."/>
            <person name="Min B."/>
            <person name="Choi I.G."/>
            <person name="Lipzen A."/>
            <person name="Daum C.G."/>
            <person name="Aanen D.K."/>
            <person name="Tsang A."/>
            <person name="Henrissat B."/>
            <person name="Bilanenko E.N."/>
            <person name="de Vries R.P."/>
            <person name="van Kan J.A.L."/>
            <person name="Grigoriev I.V."/>
            <person name="Debets A.J.M."/>
        </authorList>
    </citation>
    <scope>NUCLEOTIDE SEQUENCE [LARGE SCALE GENOMIC DNA]</scope>
    <source>
        <strain evidence="2 3">F11</strain>
    </source>
</reference>
<sequence length="79" mass="9069">MQGDLFCLQVWRTSYRCICLPPGVDVITSRSYLETRKYYSCFEPEMTADERPLVVLFLGFVLFTSSSGYPILPLHLTVP</sequence>
<evidence type="ECO:0000313" key="2">
    <source>
        <dbReference type="EMBL" id="ROT37005.1"/>
    </source>
</evidence>
<dbReference type="RefSeq" id="XP_028464811.1">
    <property type="nucleotide sequence ID" value="XM_028607290.1"/>
</dbReference>
<dbReference type="AlphaFoldDB" id="A0A3N2PR91"/>
<keyword evidence="1" id="KW-0812">Transmembrane</keyword>
<dbReference type="Proteomes" id="UP000272025">
    <property type="component" value="Unassembled WGS sequence"/>
</dbReference>
<keyword evidence="3" id="KW-1185">Reference proteome</keyword>
<name>A0A3N2PR91_SODAK</name>